<feature type="region of interest" description="Disordered" evidence="6">
    <location>
        <begin position="314"/>
        <end position="373"/>
    </location>
</feature>
<feature type="compositionally biased region" description="Pro residues" evidence="6">
    <location>
        <begin position="314"/>
        <end position="344"/>
    </location>
</feature>
<evidence type="ECO:0000256" key="3">
    <source>
        <dbReference type="ARBA" id="ARBA00023163"/>
    </source>
</evidence>
<name>A0ABQ8UJQ7_9EUKA</name>
<keyword evidence="2" id="KW-0805">Transcription regulation</keyword>
<comment type="subcellular location">
    <subcellularLocation>
        <location evidence="1">Nucleus</location>
    </subcellularLocation>
</comment>
<evidence type="ECO:0000313" key="8">
    <source>
        <dbReference type="Proteomes" id="UP001141327"/>
    </source>
</evidence>
<dbReference type="InterPro" id="IPR009072">
    <property type="entry name" value="Histone-fold"/>
</dbReference>
<evidence type="ECO:0000256" key="1">
    <source>
        <dbReference type="ARBA" id="ARBA00004123"/>
    </source>
</evidence>
<comment type="similarity">
    <text evidence="5">Belongs to the SPT3 family.</text>
</comment>
<dbReference type="Proteomes" id="UP001141327">
    <property type="component" value="Unassembled WGS sequence"/>
</dbReference>
<evidence type="ECO:0000256" key="2">
    <source>
        <dbReference type="ARBA" id="ARBA00023015"/>
    </source>
</evidence>
<sequence>MATTKKRKPPPDGEATRKRQTPQEFSYAQEISKMMFTFGDAKYSDPRSLVLMETVVRRHLIEMCINAGRLSQQRNGTTKFSAEDLVFQTRHDVVRMNRLQEYLAWRECRKEVQKAAQKAEKDADTGDDEDEDLQTVTPGMGKGRSHPLPAPRHMPGRSFDLLHTLATVGPAGAEGEDFDEGLGPAPNENMQAPCTRLPPPPSATSHCGRWAMTREEYADFTEARQASFSHLKSKKFREWLQGPALGIKQLTDEVTDALSYLAWETVGLVTIAALKVKEEMEGQPQGVAGKAMCLSENLSAARVAQLDVPPAPLVPAAPPAPLEPPSSELPPAPLEGPPATPPAIPDSAAHLAATAPTPPATARSLGAGQASLHGSTPIMPAHLMEALRRLERFQGSPVAWTENPQGGPLGTVTTMRF</sequence>
<dbReference type="Gene3D" id="1.10.20.10">
    <property type="entry name" value="Histone, subunit A"/>
    <property type="match status" value="1"/>
</dbReference>
<dbReference type="CDD" id="cd22926">
    <property type="entry name" value="HFD_SPT3"/>
    <property type="match status" value="1"/>
</dbReference>
<keyword evidence="8" id="KW-1185">Reference proteome</keyword>
<dbReference type="Pfam" id="PF02269">
    <property type="entry name" value="TFIID-18kDa"/>
    <property type="match status" value="1"/>
</dbReference>
<gene>
    <name evidence="7" type="ORF">PAPYR_5620</name>
</gene>
<evidence type="ECO:0000256" key="5">
    <source>
        <dbReference type="ARBA" id="ARBA00061274"/>
    </source>
</evidence>
<dbReference type="InterPro" id="IPR003195">
    <property type="entry name" value="TFIID_TAF13"/>
</dbReference>
<keyword evidence="4" id="KW-0539">Nucleus</keyword>
<evidence type="ECO:0000313" key="7">
    <source>
        <dbReference type="EMBL" id="KAJ4458646.1"/>
    </source>
</evidence>
<organism evidence="7 8">
    <name type="scientific">Paratrimastix pyriformis</name>
    <dbReference type="NCBI Taxonomy" id="342808"/>
    <lineage>
        <taxon>Eukaryota</taxon>
        <taxon>Metamonada</taxon>
        <taxon>Preaxostyla</taxon>
        <taxon>Paratrimastigidae</taxon>
        <taxon>Paratrimastix</taxon>
    </lineage>
</organism>
<dbReference type="PANTHER" id="PTHR11380">
    <property type="entry name" value="TRANSCRIPTION INITIATION FACTOR TFIID/SUPT3-RELATED"/>
    <property type="match status" value="1"/>
</dbReference>
<protein>
    <submittedName>
        <fullName evidence="7">SAGA complex subunit spt3</fullName>
    </submittedName>
</protein>
<feature type="region of interest" description="Disordered" evidence="6">
    <location>
        <begin position="1"/>
        <end position="22"/>
    </location>
</feature>
<keyword evidence="3" id="KW-0804">Transcription</keyword>
<feature type="region of interest" description="Disordered" evidence="6">
    <location>
        <begin position="398"/>
        <end position="417"/>
    </location>
</feature>
<feature type="compositionally biased region" description="Low complexity" evidence="6">
    <location>
        <begin position="345"/>
        <end position="355"/>
    </location>
</feature>
<dbReference type="SUPFAM" id="SSF47113">
    <property type="entry name" value="Histone-fold"/>
    <property type="match status" value="1"/>
</dbReference>
<evidence type="ECO:0000256" key="4">
    <source>
        <dbReference type="ARBA" id="ARBA00023242"/>
    </source>
</evidence>
<dbReference type="EMBL" id="JAPMOS010000027">
    <property type="protein sequence ID" value="KAJ4458646.1"/>
    <property type="molecule type" value="Genomic_DNA"/>
</dbReference>
<feature type="region of interest" description="Disordered" evidence="6">
    <location>
        <begin position="116"/>
        <end position="154"/>
    </location>
</feature>
<accession>A0ABQ8UJQ7</accession>
<evidence type="ECO:0000256" key="6">
    <source>
        <dbReference type="SAM" id="MobiDB-lite"/>
    </source>
</evidence>
<dbReference type="PANTHER" id="PTHR11380:SF16">
    <property type="entry name" value="TRANSCRIPTION INITIATION PROTEIN SPT3 HOMOLOG"/>
    <property type="match status" value="1"/>
</dbReference>
<comment type="caution">
    <text evidence="7">The sequence shown here is derived from an EMBL/GenBank/DDBJ whole genome shotgun (WGS) entry which is preliminary data.</text>
</comment>
<proteinExistence type="inferred from homology"/>
<reference evidence="7" key="1">
    <citation type="journal article" date="2022" name="bioRxiv">
        <title>Genomics of Preaxostyla Flagellates Illuminates Evolutionary Transitions and the Path Towards Mitochondrial Loss.</title>
        <authorList>
            <person name="Novak L.V.F."/>
            <person name="Treitli S.C."/>
            <person name="Pyrih J."/>
            <person name="Halakuc P."/>
            <person name="Pipaliya S.V."/>
            <person name="Vacek V."/>
            <person name="Brzon O."/>
            <person name="Soukal P."/>
            <person name="Eme L."/>
            <person name="Dacks J.B."/>
            <person name="Karnkowska A."/>
            <person name="Elias M."/>
            <person name="Hampl V."/>
        </authorList>
    </citation>
    <scope>NUCLEOTIDE SEQUENCE</scope>
    <source>
        <strain evidence="7">RCP-MX</strain>
    </source>
</reference>